<gene>
    <name evidence="2" type="ORF">NJU99_05995</name>
</gene>
<dbReference type="RefSeq" id="WP_254577819.1">
    <property type="nucleotide sequence ID" value="NZ_CP100595.1"/>
</dbReference>
<dbReference type="Proteomes" id="UP001060012">
    <property type="component" value="Chromosome"/>
</dbReference>
<dbReference type="Pfam" id="PF03625">
    <property type="entry name" value="DUF302"/>
    <property type="match status" value="1"/>
</dbReference>
<reference evidence="2" key="1">
    <citation type="submission" date="2022-07" db="EMBL/GenBank/DDBJ databases">
        <title>Arcobacter roscoffensis sp. nov., a marine bacterium isolated from coastal seawater collected from Roscoff, France.</title>
        <authorList>
            <person name="Pascual J."/>
            <person name="Lepeaux C."/>
            <person name="Methner A."/>
            <person name="Overmann J."/>
        </authorList>
    </citation>
    <scope>NUCLEOTIDE SEQUENCE</scope>
    <source>
        <strain evidence="2">ARW1-2F2</strain>
    </source>
</reference>
<evidence type="ECO:0000313" key="2">
    <source>
        <dbReference type="EMBL" id="UTJ07645.1"/>
    </source>
</evidence>
<dbReference type="Gene3D" id="3.30.310.70">
    <property type="entry name" value="TT1751-like domain"/>
    <property type="match status" value="1"/>
</dbReference>
<dbReference type="CDD" id="cd14797">
    <property type="entry name" value="DUF302"/>
    <property type="match status" value="1"/>
</dbReference>
<dbReference type="SUPFAM" id="SSF103247">
    <property type="entry name" value="TT1751-like"/>
    <property type="match status" value="1"/>
</dbReference>
<dbReference type="InterPro" id="IPR005180">
    <property type="entry name" value="DUF302"/>
</dbReference>
<keyword evidence="3" id="KW-1185">Reference proteome</keyword>
<evidence type="ECO:0000259" key="1">
    <source>
        <dbReference type="Pfam" id="PF03625"/>
    </source>
</evidence>
<evidence type="ECO:0000313" key="3">
    <source>
        <dbReference type="Proteomes" id="UP001060012"/>
    </source>
</evidence>
<feature type="domain" description="DUF302" evidence="1">
    <location>
        <begin position="33"/>
        <end position="94"/>
    </location>
</feature>
<dbReference type="InterPro" id="IPR035923">
    <property type="entry name" value="TT1751-like_sf"/>
</dbReference>
<proteinExistence type="predicted"/>
<dbReference type="EMBL" id="CP100595">
    <property type="protein sequence ID" value="UTJ07645.1"/>
    <property type="molecule type" value="Genomic_DNA"/>
</dbReference>
<dbReference type="PIRSF" id="PIRSF021774">
    <property type="entry name" value="UCP021774"/>
    <property type="match status" value="1"/>
</dbReference>
<protein>
    <submittedName>
        <fullName evidence="2">DUF302 domain-containing protein</fullName>
    </submittedName>
</protein>
<dbReference type="InterPro" id="IPR016796">
    <property type="entry name" value="UCP021774"/>
</dbReference>
<accession>A0ABY5E8Z7</accession>
<organism evidence="2 3">
    <name type="scientific">Arcobacter roscoffensis</name>
    <dbReference type="NCBI Taxonomy" id="2961520"/>
    <lineage>
        <taxon>Bacteria</taxon>
        <taxon>Pseudomonadati</taxon>
        <taxon>Campylobacterota</taxon>
        <taxon>Epsilonproteobacteria</taxon>
        <taxon>Campylobacterales</taxon>
        <taxon>Arcobacteraceae</taxon>
        <taxon>Arcobacter</taxon>
    </lineage>
</organism>
<sequence length="125" mass="14261">MVYTETSNKSVQELVNEIQEKISDYKFGVLHIHNVAQTLESKGVEFNEECQILDICNPNFAKLFLESDMTLSTIMPCKISVYSKDKQTYISMNSIVQLIDDINPDLVDEAQEVQSIVLELIENVK</sequence>
<name>A0ABY5E8Z7_9BACT</name>
<dbReference type="PANTHER" id="PTHR38342:SF1">
    <property type="entry name" value="SLR5037 PROTEIN"/>
    <property type="match status" value="1"/>
</dbReference>
<dbReference type="PANTHER" id="PTHR38342">
    <property type="entry name" value="SLR5037 PROTEIN"/>
    <property type="match status" value="1"/>
</dbReference>